<evidence type="ECO:0000313" key="10">
    <source>
        <dbReference type="EMBL" id="SVA46526.1"/>
    </source>
</evidence>
<evidence type="ECO:0000256" key="8">
    <source>
        <dbReference type="ARBA" id="ARBA00038473"/>
    </source>
</evidence>
<keyword evidence="6" id="KW-0482">Metalloprotease</keyword>
<evidence type="ECO:0000256" key="1">
    <source>
        <dbReference type="ARBA" id="ARBA00022670"/>
    </source>
</evidence>
<dbReference type="InterPro" id="IPR051478">
    <property type="entry name" value="Beta-lactamase-like_AB/R"/>
</dbReference>
<dbReference type="AlphaFoldDB" id="A0A381W1U5"/>
<evidence type="ECO:0000259" key="9">
    <source>
        <dbReference type="Pfam" id="PF00144"/>
    </source>
</evidence>
<dbReference type="InterPro" id="IPR001466">
    <property type="entry name" value="Beta-lactam-related"/>
</dbReference>
<dbReference type="InterPro" id="IPR012338">
    <property type="entry name" value="Beta-lactam/transpept-like"/>
</dbReference>
<dbReference type="InterPro" id="IPR000755">
    <property type="entry name" value="A_A_dipeptidase"/>
</dbReference>
<dbReference type="SUPFAM" id="SSF55166">
    <property type="entry name" value="Hedgehog/DD-peptidase"/>
    <property type="match status" value="1"/>
</dbReference>
<keyword evidence="5" id="KW-0224">Dipeptidase</keyword>
<keyword evidence="3" id="KW-0378">Hydrolase</keyword>
<evidence type="ECO:0000256" key="7">
    <source>
        <dbReference type="ARBA" id="ARBA00023316"/>
    </source>
</evidence>
<dbReference type="InterPro" id="IPR009045">
    <property type="entry name" value="Zn_M74/Hedgehog-like"/>
</dbReference>
<keyword evidence="2" id="KW-0479">Metal-binding</keyword>
<comment type="similarity">
    <text evidence="8">Belongs to the beta-lactamase family.</text>
</comment>
<dbReference type="CDD" id="cd14840">
    <property type="entry name" value="D-Ala-D-Ala_dipeptidase_Aad"/>
    <property type="match status" value="1"/>
</dbReference>
<keyword evidence="4" id="KW-0862">Zinc</keyword>
<dbReference type="EMBL" id="UINC01010463">
    <property type="protein sequence ID" value="SVA46526.1"/>
    <property type="molecule type" value="Genomic_DNA"/>
</dbReference>
<dbReference type="Pfam" id="PF00144">
    <property type="entry name" value="Beta-lactamase"/>
    <property type="match status" value="1"/>
</dbReference>
<dbReference type="GO" id="GO:0008237">
    <property type="term" value="F:metallopeptidase activity"/>
    <property type="evidence" value="ECO:0007669"/>
    <property type="project" value="UniProtKB-KW"/>
</dbReference>
<dbReference type="GO" id="GO:0046872">
    <property type="term" value="F:metal ion binding"/>
    <property type="evidence" value="ECO:0007669"/>
    <property type="project" value="UniProtKB-KW"/>
</dbReference>
<dbReference type="GO" id="GO:0071555">
    <property type="term" value="P:cell wall organization"/>
    <property type="evidence" value="ECO:0007669"/>
    <property type="project" value="UniProtKB-KW"/>
</dbReference>
<organism evidence="10">
    <name type="scientific">marine metagenome</name>
    <dbReference type="NCBI Taxonomy" id="408172"/>
    <lineage>
        <taxon>unclassified sequences</taxon>
        <taxon>metagenomes</taxon>
        <taxon>ecological metagenomes</taxon>
    </lineage>
</organism>
<dbReference type="GO" id="GO:0006508">
    <property type="term" value="P:proteolysis"/>
    <property type="evidence" value="ECO:0007669"/>
    <property type="project" value="UniProtKB-KW"/>
</dbReference>
<sequence length="783" mass="89451">MTKYTPKWFYLLITILIYLQGCEKRPQNIDVTEGYESIVEKLEDAIQYEIESKDLNAISMVLVDDQKIIWAEGFGYADPNNLIPADAFTIYRVGSISKLFTDMAIMQKVAKGDINLDEPIQTYLPDFTPNNPFDKPITLRQLMSHRSGLLREPRLGNYFTDDEVSLKTTVESIIPSTLVHEPESKIKYSNAAIAVVGYTLESLYQTPYVEYMQKNILDKIGMANSSFAPNRKIKEKLSKATMWSYDGRIFSAPTFELGMIPAGSLYSPVTDLAKFMMIIFNQGMGPKEAVLEPETLDEMISPQFGGDHISGYGIGFGLSQHGGFQKIGHGGAIYGFSTQLYAIPELKYGVATASSVDITNSITRKLSNYALDLMLAKKNNEPLPAYLKTKLIDRELAQSLVGHYYNNNQNIEIQLRGSKTFIITDYLEVPLRQANKTIISDGRINQGGLRVEKSGNDLLVNGKKYWKKVQASKSRFPNEWEGLFGEYGWEHNVLYVYEDQGILWILIEWIEKDKLTQIKGDLFAFPENAGMYHGEKLEFKRGPDGKASEVAIINGPIFKRRNIAASTTETFRIEPVKPIEELRETALIATPPKEDQNFLETDLIELKNIDRSIKYDIRYASTNNFMSNKFYTRAEAYMQRPAAEALGRAHKKLKSKGYGLLIHDAYRPWYVTKMFWDATPSDKKIFVANPDNGSRHNRGCAVDLTLYNLKTGKVIEMVGGYDEFTDRSFPNYYGGTTEQRWHRKLLRDVMESEGFSIYEFEWWHFDYKDWKQYPLGNTTFENL</sequence>
<dbReference type="SUPFAM" id="SSF56601">
    <property type="entry name" value="beta-lactamase/transpeptidase-like"/>
    <property type="match status" value="1"/>
</dbReference>
<evidence type="ECO:0000256" key="5">
    <source>
        <dbReference type="ARBA" id="ARBA00022997"/>
    </source>
</evidence>
<dbReference type="HAMAP" id="MF_01924">
    <property type="entry name" value="A_A_dipeptidase"/>
    <property type="match status" value="1"/>
</dbReference>
<gene>
    <name evidence="10" type="ORF">METZ01_LOCUS99380</name>
</gene>
<evidence type="ECO:0000256" key="6">
    <source>
        <dbReference type="ARBA" id="ARBA00023049"/>
    </source>
</evidence>
<dbReference type="Gene3D" id="3.40.710.10">
    <property type="entry name" value="DD-peptidase/beta-lactamase superfamily"/>
    <property type="match status" value="1"/>
</dbReference>
<reference evidence="10" key="1">
    <citation type="submission" date="2018-05" db="EMBL/GenBank/DDBJ databases">
        <authorList>
            <person name="Lanie J.A."/>
            <person name="Ng W.-L."/>
            <person name="Kazmierczak K.M."/>
            <person name="Andrzejewski T.M."/>
            <person name="Davidsen T.M."/>
            <person name="Wayne K.J."/>
            <person name="Tettelin H."/>
            <person name="Glass J.I."/>
            <person name="Rusch D."/>
            <person name="Podicherti R."/>
            <person name="Tsui H.-C.T."/>
            <person name="Winkler M.E."/>
        </authorList>
    </citation>
    <scope>NUCLEOTIDE SEQUENCE</scope>
</reference>
<proteinExistence type="inferred from homology"/>
<dbReference type="GO" id="GO:0016805">
    <property type="term" value="F:dipeptidase activity"/>
    <property type="evidence" value="ECO:0007669"/>
    <property type="project" value="UniProtKB-KW"/>
</dbReference>
<keyword evidence="7" id="KW-0961">Cell wall biogenesis/degradation</keyword>
<dbReference type="Pfam" id="PF01427">
    <property type="entry name" value="Peptidase_M15"/>
    <property type="match status" value="1"/>
</dbReference>
<accession>A0A381W1U5</accession>
<dbReference type="PANTHER" id="PTHR22935">
    <property type="entry name" value="PENICILLIN-BINDING PROTEIN"/>
    <property type="match status" value="1"/>
</dbReference>
<keyword evidence="1" id="KW-0645">Protease</keyword>
<evidence type="ECO:0000256" key="4">
    <source>
        <dbReference type="ARBA" id="ARBA00022833"/>
    </source>
</evidence>
<evidence type="ECO:0000256" key="2">
    <source>
        <dbReference type="ARBA" id="ARBA00022723"/>
    </source>
</evidence>
<dbReference type="PANTHER" id="PTHR22935:SF95">
    <property type="entry name" value="BETA-LACTAMASE-LIKE 1-RELATED"/>
    <property type="match status" value="1"/>
</dbReference>
<name>A0A381W1U5_9ZZZZ</name>
<protein>
    <recommendedName>
        <fullName evidence="9">Beta-lactamase-related domain-containing protein</fullName>
    </recommendedName>
</protein>
<evidence type="ECO:0000256" key="3">
    <source>
        <dbReference type="ARBA" id="ARBA00022801"/>
    </source>
</evidence>
<feature type="domain" description="Beta-lactamase-related" evidence="9">
    <location>
        <begin position="46"/>
        <end position="359"/>
    </location>
</feature>
<dbReference type="Gene3D" id="3.30.1380.10">
    <property type="match status" value="1"/>
</dbReference>